<feature type="transmembrane region" description="Helical" evidence="1">
    <location>
        <begin position="26"/>
        <end position="45"/>
    </location>
</feature>
<keyword evidence="1" id="KW-0472">Membrane</keyword>
<sequence>MTPDPDPRPPQDPPATDRPRSRAWEVCLYAVVVFWSLALSWAGAGGKTVSAFQLVERADEIRTGALSHAVTALRVVQWSGGALAVLSLVRACAPSVRLAGAALLAATCTFGGVAVAVAELHRSLQALPATASASLDYGALVAAVAGLMALVRAAGDLERQRAAG</sequence>
<feature type="transmembrane region" description="Helical" evidence="1">
    <location>
        <begin position="98"/>
        <end position="117"/>
    </location>
</feature>
<gene>
    <name evidence="2" type="ORF">Kpho02_68260</name>
</gene>
<proteinExistence type="predicted"/>
<accession>A0A9W6QGR2</accession>
<evidence type="ECO:0000313" key="2">
    <source>
        <dbReference type="EMBL" id="GLW74528.1"/>
    </source>
</evidence>
<dbReference type="RefSeq" id="WP_285740112.1">
    <property type="nucleotide sequence ID" value="NZ_BSSA01000036.1"/>
</dbReference>
<evidence type="ECO:0000256" key="1">
    <source>
        <dbReference type="SAM" id="Phobius"/>
    </source>
</evidence>
<dbReference type="EMBL" id="BSSA01000036">
    <property type="protein sequence ID" value="GLW74528.1"/>
    <property type="molecule type" value="Genomic_DNA"/>
</dbReference>
<evidence type="ECO:0000313" key="3">
    <source>
        <dbReference type="Proteomes" id="UP001165041"/>
    </source>
</evidence>
<name>A0A9W6QGR2_9ACTN</name>
<reference evidence="2" key="1">
    <citation type="submission" date="2023-02" db="EMBL/GenBank/DDBJ databases">
        <title>Kitasatospora phosalacinea NBRC 14627.</title>
        <authorList>
            <person name="Ichikawa N."/>
            <person name="Sato H."/>
            <person name="Tonouchi N."/>
        </authorList>
    </citation>
    <scope>NUCLEOTIDE SEQUENCE</scope>
    <source>
        <strain evidence="2">NBRC 14627</strain>
    </source>
</reference>
<dbReference type="AlphaFoldDB" id="A0A9W6QGR2"/>
<feature type="transmembrane region" description="Helical" evidence="1">
    <location>
        <begin position="137"/>
        <end position="155"/>
    </location>
</feature>
<keyword evidence="1" id="KW-1133">Transmembrane helix</keyword>
<comment type="caution">
    <text evidence="2">The sequence shown here is derived from an EMBL/GenBank/DDBJ whole genome shotgun (WGS) entry which is preliminary data.</text>
</comment>
<dbReference type="Proteomes" id="UP001165041">
    <property type="component" value="Unassembled WGS sequence"/>
</dbReference>
<feature type="transmembrane region" description="Helical" evidence="1">
    <location>
        <begin position="65"/>
        <end position="86"/>
    </location>
</feature>
<protein>
    <submittedName>
        <fullName evidence="2">Uncharacterized protein</fullName>
    </submittedName>
</protein>
<keyword evidence="1" id="KW-0812">Transmembrane</keyword>
<organism evidence="2 3">
    <name type="scientific">Kitasatospora phosalacinea</name>
    <dbReference type="NCBI Taxonomy" id="2065"/>
    <lineage>
        <taxon>Bacteria</taxon>
        <taxon>Bacillati</taxon>
        <taxon>Actinomycetota</taxon>
        <taxon>Actinomycetes</taxon>
        <taxon>Kitasatosporales</taxon>
        <taxon>Streptomycetaceae</taxon>
        <taxon>Kitasatospora</taxon>
    </lineage>
</organism>